<dbReference type="SUPFAM" id="SSF46785">
    <property type="entry name" value="Winged helix' DNA-binding domain"/>
    <property type="match status" value="1"/>
</dbReference>
<dbReference type="PANTHER" id="PTHR33204">
    <property type="entry name" value="TRANSCRIPTIONAL REGULATOR, MARR FAMILY"/>
    <property type="match status" value="1"/>
</dbReference>
<evidence type="ECO:0000259" key="5">
    <source>
        <dbReference type="PROSITE" id="PS51118"/>
    </source>
</evidence>
<evidence type="ECO:0000313" key="6">
    <source>
        <dbReference type="EMBL" id="QHW34059.1"/>
    </source>
</evidence>
<sequence length="165" mass="18110">MESLAGVKLRKLAHQREGAEGHPDTVAHTATGIQEQHTSDLDPELQPLPHSQPQSSRSTNICSVLEILGAKWAFLVIAELSAGPRRFAQLNRDLAIVRTQSLTDVLRHLERSGIVNRQVFPTVPVTVEYSLTAKGKGFQDALKEMEKWAVRWGEGKNDDPGVIGG</sequence>
<proteinExistence type="predicted"/>
<keyword evidence="3" id="KW-0804">Transcription</keyword>
<dbReference type="Gene3D" id="1.10.10.10">
    <property type="entry name" value="Winged helix-like DNA-binding domain superfamily/Winged helix DNA-binding domain"/>
    <property type="match status" value="1"/>
</dbReference>
<evidence type="ECO:0000256" key="1">
    <source>
        <dbReference type="ARBA" id="ARBA00023015"/>
    </source>
</evidence>
<dbReference type="EMBL" id="CP048286">
    <property type="protein sequence ID" value="QHW34059.1"/>
    <property type="molecule type" value="Genomic_DNA"/>
</dbReference>
<feature type="region of interest" description="Disordered" evidence="4">
    <location>
        <begin position="1"/>
        <end position="56"/>
    </location>
</feature>
<reference evidence="6 7" key="1">
    <citation type="submission" date="2020-02" db="EMBL/GenBank/DDBJ databases">
        <title>Paenibacillus sp. nov., isolated from rhizosphere soil of tomato.</title>
        <authorList>
            <person name="Weon H.-Y."/>
            <person name="Lee S.A."/>
        </authorList>
    </citation>
    <scope>NUCLEOTIDE SEQUENCE [LARGE SCALE GENOMIC DNA]</scope>
    <source>
        <strain evidence="6 7">14171R-81</strain>
    </source>
</reference>
<dbReference type="KEGG" id="prz:GZH47_26885"/>
<evidence type="ECO:0000256" key="3">
    <source>
        <dbReference type="ARBA" id="ARBA00023163"/>
    </source>
</evidence>
<evidence type="ECO:0000256" key="2">
    <source>
        <dbReference type="ARBA" id="ARBA00023125"/>
    </source>
</evidence>
<gene>
    <name evidence="6" type="ORF">GZH47_26885</name>
</gene>
<name>A0A6C0P6B4_9BACL</name>
<feature type="compositionally biased region" description="Basic and acidic residues" evidence="4">
    <location>
        <begin position="14"/>
        <end position="25"/>
    </location>
</feature>
<organism evidence="6 7">
    <name type="scientific">Paenibacillus rhizovicinus</name>
    <dbReference type="NCBI Taxonomy" id="2704463"/>
    <lineage>
        <taxon>Bacteria</taxon>
        <taxon>Bacillati</taxon>
        <taxon>Bacillota</taxon>
        <taxon>Bacilli</taxon>
        <taxon>Bacillales</taxon>
        <taxon>Paenibacillaceae</taxon>
        <taxon>Paenibacillus</taxon>
    </lineage>
</organism>
<keyword evidence="1" id="KW-0805">Transcription regulation</keyword>
<evidence type="ECO:0000313" key="7">
    <source>
        <dbReference type="Proteomes" id="UP000479114"/>
    </source>
</evidence>
<keyword evidence="2" id="KW-0238">DNA-binding</keyword>
<dbReference type="PROSITE" id="PS51118">
    <property type="entry name" value="HTH_HXLR"/>
    <property type="match status" value="1"/>
</dbReference>
<evidence type="ECO:0000256" key="4">
    <source>
        <dbReference type="SAM" id="MobiDB-lite"/>
    </source>
</evidence>
<accession>A0A6C0P6B4</accession>
<dbReference type="GO" id="GO:0003677">
    <property type="term" value="F:DNA binding"/>
    <property type="evidence" value="ECO:0007669"/>
    <property type="project" value="UniProtKB-KW"/>
</dbReference>
<dbReference type="Pfam" id="PF01638">
    <property type="entry name" value="HxlR"/>
    <property type="match status" value="1"/>
</dbReference>
<dbReference type="InterPro" id="IPR036388">
    <property type="entry name" value="WH-like_DNA-bd_sf"/>
</dbReference>
<protein>
    <submittedName>
        <fullName evidence="6">Helix-turn-helix transcriptional regulator</fullName>
    </submittedName>
</protein>
<dbReference type="InterPro" id="IPR036390">
    <property type="entry name" value="WH_DNA-bd_sf"/>
</dbReference>
<dbReference type="AlphaFoldDB" id="A0A6C0P6B4"/>
<dbReference type="InterPro" id="IPR002577">
    <property type="entry name" value="HTH_HxlR"/>
</dbReference>
<keyword evidence="7" id="KW-1185">Reference proteome</keyword>
<dbReference type="PANTHER" id="PTHR33204:SF37">
    <property type="entry name" value="HTH-TYPE TRANSCRIPTIONAL REGULATOR YODB"/>
    <property type="match status" value="1"/>
</dbReference>
<feature type="domain" description="HTH hxlR-type" evidence="5">
    <location>
        <begin position="58"/>
        <end position="157"/>
    </location>
</feature>
<dbReference type="Proteomes" id="UP000479114">
    <property type="component" value="Chromosome"/>
</dbReference>